<dbReference type="OrthoDB" id="914151at2759"/>
<gene>
    <name evidence="2" type="ORF">RHSIM_Rhsim10G0204200</name>
</gene>
<evidence type="ECO:0000313" key="3">
    <source>
        <dbReference type="Proteomes" id="UP000626092"/>
    </source>
</evidence>
<dbReference type="AlphaFoldDB" id="A0A834GCW0"/>
<accession>A0A834GCW0</accession>
<comment type="caution">
    <text evidence="2">The sequence shown here is derived from an EMBL/GenBank/DDBJ whole genome shotgun (WGS) entry which is preliminary data.</text>
</comment>
<protein>
    <submittedName>
        <fullName evidence="2">Uncharacterized protein</fullName>
    </submittedName>
</protein>
<organism evidence="2 3">
    <name type="scientific">Rhododendron simsii</name>
    <name type="common">Sims's rhododendron</name>
    <dbReference type="NCBI Taxonomy" id="118357"/>
    <lineage>
        <taxon>Eukaryota</taxon>
        <taxon>Viridiplantae</taxon>
        <taxon>Streptophyta</taxon>
        <taxon>Embryophyta</taxon>
        <taxon>Tracheophyta</taxon>
        <taxon>Spermatophyta</taxon>
        <taxon>Magnoliopsida</taxon>
        <taxon>eudicotyledons</taxon>
        <taxon>Gunneridae</taxon>
        <taxon>Pentapetalae</taxon>
        <taxon>asterids</taxon>
        <taxon>Ericales</taxon>
        <taxon>Ericaceae</taxon>
        <taxon>Ericoideae</taxon>
        <taxon>Rhodoreae</taxon>
        <taxon>Rhododendron</taxon>
    </lineage>
</organism>
<feature type="compositionally biased region" description="Basic and acidic residues" evidence="1">
    <location>
        <begin position="87"/>
        <end position="98"/>
    </location>
</feature>
<proteinExistence type="predicted"/>
<reference evidence="2" key="1">
    <citation type="submission" date="2019-11" db="EMBL/GenBank/DDBJ databases">
        <authorList>
            <person name="Liu Y."/>
            <person name="Hou J."/>
            <person name="Li T.-Q."/>
            <person name="Guan C.-H."/>
            <person name="Wu X."/>
            <person name="Wu H.-Z."/>
            <person name="Ling F."/>
            <person name="Zhang R."/>
            <person name="Shi X.-G."/>
            <person name="Ren J.-P."/>
            <person name="Chen E.-F."/>
            <person name="Sun J.-M."/>
        </authorList>
    </citation>
    <scope>NUCLEOTIDE SEQUENCE</scope>
    <source>
        <strain evidence="2">Adult_tree_wgs_1</strain>
        <tissue evidence="2">Leaves</tissue>
    </source>
</reference>
<evidence type="ECO:0000313" key="2">
    <source>
        <dbReference type="EMBL" id="KAF7129554.1"/>
    </source>
</evidence>
<evidence type="ECO:0000256" key="1">
    <source>
        <dbReference type="SAM" id="MobiDB-lite"/>
    </source>
</evidence>
<dbReference type="Proteomes" id="UP000626092">
    <property type="component" value="Unassembled WGS sequence"/>
</dbReference>
<keyword evidence="3" id="KW-1185">Reference proteome</keyword>
<dbReference type="EMBL" id="WJXA01000010">
    <property type="protein sequence ID" value="KAF7129554.1"/>
    <property type="molecule type" value="Genomic_DNA"/>
</dbReference>
<feature type="region of interest" description="Disordered" evidence="1">
    <location>
        <begin position="87"/>
        <end position="106"/>
    </location>
</feature>
<name>A0A834GCW0_RHOSS</name>
<sequence length="154" mass="17583">MKIEDAEVKTNGIGVTESQFLTYIKEGFRELSKDFVRPNVIARPAVDKKLQACEPISCNWAECVFDDSPLTMKDLGLADLKPAPAKLDDDRAQVKDPTEEVNLGTQEDPKITYVNATLPNEIKEKFKYLLCKFKDCFAWSYDEMPGLYSRRRHS</sequence>